<organism evidence="1 2">
    <name type="scientific">Timema podura</name>
    <name type="common">Walking stick</name>
    <dbReference type="NCBI Taxonomy" id="61482"/>
    <lineage>
        <taxon>Eukaryota</taxon>
        <taxon>Metazoa</taxon>
        <taxon>Ecdysozoa</taxon>
        <taxon>Arthropoda</taxon>
        <taxon>Hexapoda</taxon>
        <taxon>Insecta</taxon>
        <taxon>Pterygota</taxon>
        <taxon>Neoptera</taxon>
        <taxon>Polyneoptera</taxon>
        <taxon>Phasmatodea</taxon>
        <taxon>Timematodea</taxon>
        <taxon>Timematoidea</taxon>
        <taxon>Timematidae</taxon>
        <taxon>Timema</taxon>
    </lineage>
</organism>
<proteinExistence type="predicted"/>
<reference evidence="1" key="1">
    <citation type="submission" date="2021-03" db="EMBL/GenBank/DDBJ databases">
        <authorList>
            <person name="Tran Van P."/>
        </authorList>
    </citation>
    <scope>NUCLEOTIDE SEQUENCE</scope>
</reference>
<dbReference type="Proteomes" id="UP001153148">
    <property type="component" value="Unassembled WGS sequence"/>
</dbReference>
<accession>A0ABN7NF54</accession>
<evidence type="ECO:0000313" key="1">
    <source>
        <dbReference type="EMBL" id="CAG2054500.1"/>
    </source>
</evidence>
<comment type="caution">
    <text evidence="1">The sequence shown here is derived from an EMBL/GenBank/DDBJ whole genome shotgun (WGS) entry which is preliminary data.</text>
</comment>
<gene>
    <name evidence="1" type="ORF">TPAB3V08_LOCUS1522</name>
</gene>
<keyword evidence="2" id="KW-1185">Reference proteome</keyword>
<evidence type="ECO:0000313" key="2">
    <source>
        <dbReference type="Proteomes" id="UP001153148"/>
    </source>
</evidence>
<sequence>MPFRTKMALGIGVPISLKSLILKPLEEESEQGLAGWSGLLYELIQGGGGIEAGKGHRIGYRCSVMRALLLPIVPWLAFGRRRVVSADTITFSESPSPQHPLCNHSPFYSASNFMLGLKPNFLAELRVWKQVRGAARLFVDIKYSIQSNSSLLVAQPFGQAFTVTGSFFRLKEWTNALAVQGISTPVSLRTVETVRQAFGPRLLYFSTVRLQLRLLRKWNCSAKPCTVFPLLLHNTVTVDFNQEMTRVEHTHNCRRTKLCHVVGVDSFQLHALFKL</sequence>
<protein>
    <submittedName>
        <fullName evidence="1">Uncharacterized protein</fullName>
    </submittedName>
</protein>
<feature type="non-terminal residue" evidence="1">
    <location>
        <position position="275"/>
    </location>
</feature>
<name>A0ABN7NF54_TIMPD</name>
<dbReference type="EMBL" id="CAJPIN010001388">
    <property type="protein sequence ID" value="CAG2054500.1"/>
    <property type="molecule type" value="Genomic_DNA"/>
</dbReference>